<gene>
    <name evidence="7" type="ORF">AVDCRST_MAG79-396</name>
</gene>
<dbReference type="GO" id="GO:0016491">
    <property type="term" value="F:oxidoreductase activity"/>
    <property type="evidence" value="ECO:0007669"/>
    <property type="project" value="UniProtKB-KW"/>
</dbReference>
<keyword evidence="4" id="KW-0862">Zinc</keyword>
<protein>
    <submittedName>
        <fullName evidence="7">Ribose-phosphate pyrophosphokinase</fullName>
        <ecNumber evidence="7">2.7.6.1</ecNumber>
    </submittedName>
</protein>
<dbReference type="SUPFAM" id="SSF51735">
    <property type="entry name" value="NAD(P)-binding Rossmann-fold domains"/>
    <property type="match status" value="1"/>
</dbReference>
<evidence type="ECO:0000256" key="4">
    <source>
        <dbReference type="ARBA" id="ARBA00022833"/>
    </source>
</evidence>
<dbReference type="CDD" id="cd06223">
    <property type="entry name" value="PRTases_typeI"/>
    <property type="match status" value="1"/>
</dbReference>
<keyword evidence="5" id="KW-0560">Oxidoreductase</keyword>
<dbReference type="Gene3D" id="3.40.50.720">
    <property type="entry name" value="NAD(P)-binding Rossmann-like Domain"/>
    <property type="match status" value="1"/>
</dbReference>
<evidence type="ECO:0000256" key="2">
    <source>
        <dbReference type="ARBA" id="ARBA00008072"/>
    </source>
</evidence>
<comment type="cofactor">
    <cofactor evidence="1">
        <name>Zn(2+)</name>
        <dbReference type="ChEBI" id="CHEBI:29105"/>
    </cofactor>
</comment>
<name>A0A6J4THY7_9ACTN</name>
<comment type="similarity">
    <text evidence="2">Belongs to the zinc-containing alcohol dehydrogenase family.</text>
</comment>
<evidence type="ECO:0000313" key="7">
    <source>
        <dbReference type="EMBL" id="CAA9524347.1"/>
    </source>
</evidence>
<keyword evidence="7" id="KW-0418">Kinase</keyword>
<reference evidence="7" key="1">
    <citation type="submission" date="2020-02" db="EMBL/GenBank/DDBJ databases">
        <authorList>
            <person name="Meier V. D."/>
        </authorList>
    </citation>
    <scope>NUCLEOTIDE SEQUENCE</scope>
    <source>
        <strain evidence="7">AVDCRST_MAG79</strain>
    </source>
</reference>
<dbReference type="PANTHER" id="PTHR43350">
    <property type="entry name" value="NAD-DEPENDENT ALCOHOL DEHYDROGENASE"/>
    <property type="match status" value="1"/>
</dbReference>
<dbReference type="AlphaFoldDB" id="A0A6J4THY7"/>
<keyword evidence="3" id="KW-0479">Metal-binding</keyword>
<feature type="domain" description="Phosphoribosyltransferase" evidence="6">
    <location>
        <begin position="15"/>
        <end position="47"/>
    </location>
</feature>
<proteinExistence type="inferred from homology"/>
<dbReference type="PANTHER" id="PTHR43350:SF19">
    <property type="entry name" value="D-GULOSIDE 3-DEHYDROGENASE"/>
    <property type="match status" value="1"/>
</dbReference>
<dbReference type="GO" id="GO:0046872">
    <property type="term" value="F:metal ion binding"/>
    <property type="evidence" value="ECO:0007669"/>
    <property type="project" value="UniProtKB-KW"/>
</dbReference>
<feature type="non-terminal residue" evidence="7">
    <location>
        <position position="1"/>
    </location>
</feature>
<keyword evidence="7" id="KW-0808">Transferase</keyword>
<dbReference type="GO" id="GO:0016301">
    <property type="term" value="F:kinase activity"/>
    <property type="evidence" value="ECO:0007669"/>
    <property type="project" value="UniProtKB-KW"/>
</dbReference>
<evidence type="ECO:0000256" key="3">
    <source>
        <dbReference type="ARBA" id="ARBA00022723"/>
    </source>
</evidence>
<accession>A0A6J4THY7</accession>
<evidence type="ECO:0000256" key="1">
    <source>
        <dbReference type="ARBA" id="ARBA00001947"/>
    </source>
</evidence>
<dbReference type="InterPro" id="IPR036291">
    <property type="entry name" value="NAD(P)-bd_dom_sf"/>
</dbReference>
<dbReference type="InterPro" id="IPR000836">
    <property type="entry name" value="PRTase_dom"/>
</dbReference>
<evidence type="ECO:0000256" key="5">
    <source>
        <dbReference type="ARBA" id="ARBA00023002"/>
    </source>
</evidence>
<dbReference type="InterPro" id="IPR029057">
    <property type="entry name" value="PRTase-like"/>
</dbReference>
<dbReference type="Gene3D" id="3.90.180.10">
    <property type="entry name" value="Medium-chain alcohol dehydrogenases, catalytic domain"/>
    <property type="match status" value="1"/>
</dbReference>
<dbReference type="Pfam" id="PF00156">
    <property type="entry name" value="Pribosyltran"/>
    <property type="match status" value="1"/>
</dbReference>
<organism evidence="7">
    <name type="scientific">uncultured Thermoleophilia bacterium</name>
    <dbReference type="NCBI Taxonomy" id="1497501"/>
    <lineage>
        <taxon>Bacteria</taxon>
        <taxon>Bacillati</taxon>
        <taxon>Actinomycetota</taxon>
        <taxon>Thermoleophilia</taxon>
        <taxon>environmental samples</taxon>
    </lineage>
</organism>
<sequence>LNKERPAQQVAEIAYVIGDVKGRNAVIVDDIIDTAGTLRAAGEAVKALTEGRGADVSIELSGIAQALHSAIRATAYNSRVVASSFYQGGAAALHLGEEFHHNRIEIVCSQIGGVSPRLDHRWDLRRLERTIIGLQADGRVDLKPLISHTFPVADAAEAFTLLDERPHEAVQVVLSFDGAS</sequence>
<evidence type="ECO:0000259" key="6">
    <source>
        <dbReference type="Pfam" id="PF00156"/>
    </source>
</evidence>
<dbReference type="GO" id="GO:0004749">
    <property type="term" value="F:ribose phosphate diphosphokinase activity"/>
    <property type="evidence" value="ECO:0007669"/>
    <property type="project" value="UniProtKB-EC"/>
</dbReference>
<dbReference type="EMBL" id="CADCWC010000074">
    <property type="protein sequence ID" value="CAA9524347.1"/>
    <property type="molecule type" value="Genomic_DNA"/>
</dbReference>
<dbReference type="EC" id="2.7.6.1" evidence="7"/>
<dbReference type="SUPFAM" id="SSF53271">
    <property type="entry name" value="PRTase-like"/>
    <property type="match status" value="1"/>
</dbReference>